<dbReference type="Pfam" id="PF24924">
    <property type="entry name" value="DUF7745"/>
    <property type="match status" value="1"/>
</dbReference>
<evidence type="ECO:0000313" key="12">
    <source>
        <dbReference type="Proteomes" id="UP000321393"/>
    </source>
</evidence>
<evidence type="ECO:0000256" key="1">
    <source>
        <dbReference type="ARBA" id="ARBA00012493"/>
    </source>
</evidence>
<dbReference type="OrthoDB" id="1743010at2759"/>
<dbReference type="PANTHER" id="PTHR32108">
    <property type="entry name" value="DNA-DIRECTED RNA POLYMERASE SUBUNIT ALPHA"/>
    <property type="match status" value="1"/>
</dbReference>
<dbReference type="CDD" id="cd01647">
    <property type="entry name" value="RT_LTR"/>
    <property type="match status" value="1"/>
</dbReference>
<evidence type="ECO:0000256" key="6">
    <source>
        <dbReference type="ARBA" id="ARBA00022801"/>
    </source>
</evidence>
<evidence type="ECO:0000259" key="10">
    <source>
        <dbReference type="PROSITE" id="PS50878"/>
    </source>
</evidence>
<dbReference type="Gene3D" id="2.40.70.10">
    <property type="entry name" value="Acid Proteases"/>
    <property type="match status" value="1"/>
</dbReference>
<dbReference type="InterPro" id="IPR005162">
    <property type="entry name" value="Retrotrans_gag_dom"/>
</dbReference>
<keyword evidence="8" id="KW-0175">Coiled coil</keyword>
<evidence type="ECO:0000256" key="5">
    <source>
        <dbReference type="ARBA" id="ARBA00022759"/>
    </source>
</evidence>
<keyword evidence="3" id="KW-0548">Nucleotidyltransferase</keyword>
<dbReference type="EC" id="2.7.7.49" evidence="1"/>
<comment type="caution">
    <text evidence="11">The sequence shown here is derived from an EMBL/GenBank/DDBJ whole genome shotgun (WGS) entry which is preliminary data.</text>
</comment>
<evidence type="ECO:0000256" key="9">
    <source>
        <dbReference type="SAM" id="MobiDB-lite"/>
    </source>
</evidence>
<name>A0A5A7SUT0_CUCMM</name>
<keyword evidence="4" id="KW-0540">Nuclease</keyword>
<dbReference type="Gene3D" id="3.30.70.270">
    <property type="match status" value="1"/>
</dbReference>
<evidence type="ECO:0000313" key="11">
    <source>
        <dbReference type="EMBL" id="KAA0033221.1"/>
    </source>
</evidence>
<keyword evidence="5" id="KW-0255">Endonuclease</keyword>
<feature type="region of interest" description="Disordered" evidence="9">
    <location>
        <begin position="645"/>
        <end position="683"/>
    </location>
</feature>
<gene>
    <name evidence="11" type="ORF">E6C27_scaffold845G00100</name>
</gene>
<dbReference type="PROSITE" id="PS50878">
    <property type="entry name" value="RT_POL"/>
    <property type="match status" value="1"/>
</dbReference>
<dbReference type="Proteomes" id="UP000321393">
    <property type="component" value="Unassembled WGS sequence"/>
</dbReference>
<dbReference type="SUPFAM" id="SSF50630">
    <property type="entry name" value="Acid proteases"/>
    <property type="match status" value="1"/>
</dbReference>
<keyword evidence="7" id="KW-0695">RNA-directed DNA polymerase</keyword>
<dbReference type="InterPro" id="IPR056647">
    <property type="entry name" value="DUF7745"/>
</dbReference>
<sequence length="2143" mass="244743">MVDTHASEVVALLIPNEDSWENVSQWSEHFQLESGLSWPKKLEVPLPKTCQLGFINNNLEELKSLWESLMPEQRAKFIKAYGSIGDLLYTTINTSTLQALSHFWDPVLKCFTFNTFDLTPTIEEYQALISLPVDRGNKLYIYHRKLTLQRSLSKFMGDIHASELKKQMKTKEGRNCIPINYLINLARGCLLGKKGLSLIALCIYGTVIFPRIKGYVEEEVVKIFVGIERGVNPVIPIMAETFRSLNHCRIQGKGKFFSCAPMLFIWISSHLRYPNNFGYPQIKFNSPWNKTRNTIREFNSAHWDPKDPEFGAYGGGIAYSPLLVLRQSWSKQFAPVVCGLEDWEFSYESNIANDKIHEAVEAWKFVKKMKSLRHCEGTTEQYDNWRASRNGITMNPMSESLVPNIELKKYHDKEKELKRLREMNCVLATENEKLREEVKKWVQQAVNTPRDLDEAKRKRLETAMGIEVLQHSIEEYKSQLIEAESKNNFLQKAVNSSESQLLICRKAREVITDDYAQLIEKYQEMSIDFMMWKDEYETLRRKYDDAIGRMERGAEKLRQMARVADQFSVQARTLRQGVIPTRDTDKELSHFLGIIGQCLGLRQDVEGLKDQLAKILELLTTGRGKSVVGTSSQVEVDLNQVLEDMPAYPPGFTPQRSSSPRMGDRTYPTSFPAPNPNTTTQQEAHANNPISTLIMEGGKKISEEQGSRRRLEFLEERLRVIEDFEKYNGTSCPKSHLVMYCRKMSAYAHDDKLLIHCFQDSLVDPASRWYMQLDGSQVHRWKDLADSFLKQYKYNIDMAPDRLDLQRMEKKNVETFKEYAQRWRELAAQVQPPLTDKELTAMFINTLRAPYYDRMVGSASTNFSDVITIGERIEFGVKNGRISDPASETRRVMTPKKKEGEVHELSSTQRVATRVSSPIVGQTNFSPSYQNGGQSPFGQSTQRNIRNNWKQTRFDPIPMSYTELLPHLIKSHQVAIVPQEPLQPPYPKWYDPNAKCEYHAGAVGHSTENCFPLKAKVQSLVKAGWLRFKKTGEEPDVNQNPLPNHEGPSINAVDTFMQRHKNKVSDVATSMKTLFQILHGAGYLSPRFNNDDREKIGCTNNEQCLLHPETNDHSIEDCCEFKNEVQKLMDSKILLIGQMSMQKIEVNMITNASSNEKTSNETTFMWKPLVIHYEEKPSIMSYIQKPKAMTVEIPVGGITRSGRCYTPDNLKDVSKEDEVRRRKGKAIEMAGEDDLNDLSKVFTEKNTLVEKETDHEVVSKEEAYEEIPPEGTGHTKALHISVKCKDHHVARVLVDNGSSLNIMSRSTLMKLPIDPSYLRPSTMVVRAFDSACREVIGDIDIPLKIGPSTFNVSFQVMDINSLYSCLLGRPWIHSAGAVPSSLHQRLKFSVEGGQAIVYGEEDMFVTKTSVLPYVEATEEALECSYRSFEFANATIFPTEGLSMDRYVSKTSLMIAKTMIKSGFQMHKGLGKDNQGDSEVISLPKAKEKFGLGYKPVTSECEKVRAKKKEKRSALLMGCEMKEERISIPHLSETFKLGELLFDTHQRKRHNEDSEILIAVVSENTSLPHPLVHKCPPGFELNNWEIKKTLKVTKGSQKNTRVEGDVDDAVDFEVPICNLEQNIGEGESDISPELLRLIEQEEKKTMSYQETLNVINSGTPEEVKEVRIGTLASEQDQSELVTLLHEFKDIFAWSYQDMLGLDTEIVTHRLPLKPECKPIRQKLRKLKPEMLIKIKEEVKKQFDAGFLAVAKYPIWVANIVPVPKKDGKVRMCVDYRDLNRASPKDNFPLPHIDVLVDNTAGFSTFSFMDGFSGYNQIKMAPEDQEKTTFITLWGMFCYKVMPFGLKNAGATYQRAMVTLFHDLMHKEIEVYVDDMIAKSRLEEKHVVTLRKLFERLRKFQLKLNPAKCTFGVSSGKLLGFIVSREGIKVDPDKIKAIVDLRSPKTQKEIKDYLQSPPILVSPTPGRPLILYLTVKEGSMGCVLGQRDSTGKKEQAVYYLSKKFTNYESKYSLLEKTCCVLAWTTQRLRQYMLYYTTWLISKMDPIKYIFEKPSLSGRIAKWQVLLSEFDIVYITRKAIKGSVIADCLAELPIEDYEPMKFDFPDEDIMALVNTSSNTWTMMFDGATNEIGHDVGAILMSPDGKW</sequence>
<keyword evidence="6" id="KW-0378">Hydrolase</keyword>
<dbReference type="Gene3D" id="3.10.20.370">
    <property type="match status" value="1"/>
</dbReference>
<feature type="domain" description="Reverse transcriptase" evidence="10">
    <location>
        <begin position="1742"/>
        <end position="1921"/>
    </location>
</feature>
<reference evidence="11 12" key="1">
    <citation type="submission" date="2019-08" db="EMBL/GenBank/DDBJ databases">
        <title>Draft genome sequences of two oriental melons (Cucumis melo L. var makuwa).</title>
        <authorList>
            <person name="Kwon S.-Y."/>
        </authorList>
    </citation>
    <scope>NUCLEOTIDE SEQUENCE [LARGE SCALE GENOMIC DNA]</scope>
    <source>
        <strain evidence="12">cv. SW 3</strain>
        <tissue evidence="11">Leaf</tissue>
    </source>
</reference>
<dbReference type="Pfam" id="PF03732">
    <property type="entry name" value="Retrotrans_gag"/>
    <property type="match status" value="1"/>
</dbReference>
<dbReference type="InterPro" id="IPR043128">
    <property type="entry name" value="Rev_trsase/Diguanyl_cyclase"/>
</dbReference>
<evidence type="ECO:0000256" key="3">
    <source>
        <dbReference type="ARBA" id="ARBA00022695"/>
    </source>
</evidence>
<dbReference type="EMBL" id="SSTE01020899">
    <property type="protein sequence ID" value="KAA0033221.1"/>
    <property type="molecule type" value="Genomic_DNA"/>
</dbReference>
<dbReference type="Pfam" id="PF17917">
    <property type="entry name" value="RT_RNaseH"/>
    <property type="match status" value="1"/>
</dbReference>
<protein>
    <recommendedName>
        <fullName evidence="1">RNA-directed DNA polymerase</fullName>
        <ecNumber evidence="1">2.7.7.49</ecNumber>
    </recommendedName>
</protein>
<dbReference type="InterPro" id="IPR021109">
    <property type="entry name" value="Peptidase_aspartic_dom_sf"/>
</dbReference>
<proteinExistence type="predicted"/>
<accession>A0A5A7SUT0</accession>
<dbReference type="GO" id="GO:0003964">
    <property type="term" value="F:RNA-directed DNA polymerase activity"/>
    <property type="evidence" value="ECO:0007669"/>
    <property type="project" value="UniProtKB-KW"/>
</dbReference>
<evidence type="ECO:0000256" key="8">
    <source>
        <dbReference type="SAM" id="Coils"/>
    </source>
</evidence>
<dbReference type="CDD" id="cd00303">
    <property type="entry name" value="retropepsin_like"/>
    <property type="match status" value="1"/>
</dbReference>
<keyword evidence="2" id="KW-0808">Transferase</keyword>
<evidence type="ECO:0000256" key="4">
    <source>
        <dbReference type="ARBA" id="ARBA00022722"/>
    </source>
</evidence>
<dbReference type="Pfam" id="PF00078">
    <property type="entry name" value="RVT_1"/>
    <property type="match status" value="1"/>
</dbReference>
<dbReference type="InterPro" id="IPR000477">
    <property type="entry name" value="RT_dom"/>
</dbReference>
<evidence type="ECO:0000256" key="2">
    <source>
        <dbReference type="ARBA" id="ARBA00022679"/>
    </source>
</evidence>
<dbReference type="InterPro" id="IPR041373">
    <property type="entry name" value="RT_RNaseH"/>
</dbReference>
<dbReference type="GO" id="GO:0016787">
    <property type="term" value="F:hydrolase activity"/>
    <property type="evidence" value="ECO:0007669"/>
    <property type="project" value="UniProtKB-KW"/>
</dbReference>
<dbReference type="InterPro" id="IPR043502">
    <property type="entry name" value="DNA/RNA_pol_sf"/>
</dbReference>
<dbReference type="PANTHER" id="PTHR32108:SF9">
    <property type="entry name" value="REVERSE TRANSCRIPTASE RNASE H-LIKE DOMAIN-CONTAINING PROTEIN"/>
    <property type="match status" value="1"/>
</dbReference>
<feature type="coiled-coil region" evidence="8">
    <location>
        <begin position="466"/>
        <end position="500"/>
    </location>
</feature>
<feature type="compositionally biased region" description="Basic and acidic residues" evidence="9">
    <location>
        <begin position="887"/>
        <end position="904"/>
    </location>
</feature>
<feature type="region of interest" description="Disordered" evidence="9">
    <location>
        <begin position="886"/>
        <end position="913"/>
    </location>
</feature>
<dbReference type="Gene3D" id="3.10.10.10">
    <property type="entry name" value="HIV Type 1 Reverse Transcriptase, subunit A, domain 1"/>
    <property type="match status" value="1"/>
</dbReference>
<dbReference type="GO" id="GO:0004519">
    <property type="term" value="F:endonuclease activity"/>
    <property type="evidence" value="ECO:0007669"/>
    <property type="project" value="UniProtKB-KW"/>
</dbReference>
<dbReference type="SUPFAM" id="SSF56672">
    <property type="entry name" value="DNA/RNA polymerases"/>
    <property type="match status" value="1"/>
</dbReference>
<organism evidence="11 12">
    <name type="scientific">Cucumis melo var. makuwa</name>
    <name type="common">Oriental melon</name>
    <dbReference type="NCBI Taxonomy" id="1194695"/>
    <lineage>
        <taxon>Eukaryota</taxon>
        <taxon>Viridiplantae</taxon>
        <taxon>Streptophyta</taxon>
        <taxon>Embryophyta</taxon>
        <taxon>Tracheophyta</taxon>
        <taxon>Spermatophyta</taxon>
        <taxon>Magnoliopsida</taxon>
        <taxon>eudicotyledons</taxon>
        <taxon>Gunneridae</taxon>
        <taxon>Pentapetalae</taxon>
        <taxon>rosids</taxon>
        <taxon>fabids</taxon>
        <taxon>Cucurbitales</taxon>
        <taxon>Cucurbitaceae</taxon>
        <taxon>Benincaseae</taxon>
        <taxon>Cucumis</taxon>
    </lineage>
</organism>
<evidence type="ECO:0000256" key="7">
    <source>
        <dbReference type="ARBA" id="ARBA00022918"/>
    </source>
</evidence>